<dbReference type="GO" id="GO:0005829">
    <property type="term" value="C:cytosol"/>
    <property type="evidence" value="ECO:0007669"/>
    <property type="project" value="TreeGrafter"/>
</dbReference>
<dbReference type="PRINTS" id="PR00069">
    <property type="entry name" value="ALDKETRDTASE"/>
</dbReference>
<dbReference type="PANTHER" id="PTHR43364">
    <property type="entry name" value="NADH-SPECIFIC METHYLGLYOXAL REDUCTASE-RELATED"/>
    <property type="match status" value="1"/>
</dbReference>
<dbReference type="InterPro" id="IPR036812">
    <property type="entry name" value="NAD(P)_OxRdtase_dom_sf"/>
</dbReference>
<proteinExistence type="predicted"/>
<organism evidence="2 3">
    <name type="scientific">Rhizorhabdus wittichii</name>
    <dbReference type="NCBI Taxonomy" id="160791"/>
    <lineage>
        <taxon>Bacteria</taxon>
        <taxon>Pseudomonadati</taxon>
        <taxon>Pseudomonadota</taxon>
        <taxon>Alphaproteobacteria</taxon>
        <taxon>Sphingomonadales</taxon>
        <taxon>Sphingomonadaceae</taxon>
        <taxon>Rhizorhabdus</taxon>
    </lineage>
</organism>
<dbReference type="SUPFAM" id="SSF51430">
    <property type="entry name" value="NAD(P)-linked oxidoreductase"/>
    <property type="match status" value="1"/>
</dbReference>
<dbReference type="CDD" id="cd19081">
    <property type="entry name" value="AKR_AKR9C1"/>
    <property type="match status" value="1"/>
</dbReference>
<sequence>MIEKRALGATGLSVSPLVVGGNVFGWTADEATSFAILDAFAAAGITTIDTADVYSAFAGKAGGESETVIGAWMKARGNRDRIQVATKVGLLPIDGRKGLDPAVIAAGVEASLRRLQTDYIDLEYAHVDDETVPQEAVAEAFDRLVKAGKVRAIGASNFPQERLASALDVAAREGFVGYGAIQPNFNLMTADRFPAAYRQFCLDRGIGVLSYYALAGGFLTGKYRKPEDMKGGARAQWLGDYFSPRGDAVLAALDQVAAETGATVAQVAIAWILATPGITAPIASATSVAQVESLLPALTLTLSGGQKAALDAAAATAV</sequence>
<gene>
    <name evidence="2" type="ORF">HRJ34_14600</name>
</gene>
<dbReference type="AlphaFoldDB" id="A0A975HBP7"/>
<protein>
    <submittedName>
        <fullName evidence="2">Aldo/keto reductase</fullName>
    </submittedName>
</protein>
<reference evidence="2" key="1">
    <citation type="submission" date="2020-07" db="EMBL/GenBank/DDBJ databases">
        <authorList>
            <person name="Camacho E."/>
        </authorList>
    </citation>
    <scope>NUCLEOTIDE SEQUENCE</scope>
    <source>
        <strain evidence="2">MPO218</strain>
    </source>
</reference>
<evidence type="ECO:0000313" key="3">
    <source>
        <dbReference type="Proteomes" id="UP000664914"/>
    </source>
</evidence>
<name>A0A975HBP7_9SPHN</name>
<dbReference type="Pfam" id="PF00248">
    <property type="entry name" value="Aldo_ket_red"/>
    <property type="match status" value="1"/>
</dbReference>
<dbReference type="EMBL" id="CP059319">
    <property type="protein sequence ID" value="QTH19605.1"/>
    <property type="molecule type" value="Genomic_DNA"/>
</dbReference>
<dbReference type="InterPro" id="IPR023210">
    <property type="entry name" value="NADP_OxRdtase_dom"/>
</dbReference>
<evidence type="ECO:0000259" key="1">
    <source>
        <dbReference type="Pfam" id="PF00248"/>
    </source>
</evidence>
<dbReference type="RefSeq" id="WP_208631591.1">
    <property type="nucleotide sequence ID" value="NZ_CP059319.1"/>
</dbReference>
<dbReference type="InterPro" id="IPR020471">
    <property type="entry name" value="AKR"/>
</dbReference>
<accession>A0A975HBP7</accession>
<evidence type="ECO:0000313" key="2">
    <source>
        <dbReference type="EMBL" id="QTH19605.1"/>
    </source>
</evidence>
<dbReference type="InterPro" id="IPR050523">
    <property type="entry name" value="AKR_Detox_Biosynth"/>
</dbReference>
<dbReference type="GO" id="GO:0016491">
    <property type="term" value="F:oxidoreductase activity"/>
    <property type="evidence" value="ECO:0007669"/>
    <property type="project" value="InterPro"/>
</dbReference>
<feature type="domain" description="NADP-dependent oxidoreductase" evidence="1">
    <location>
        <begin position="16"/>
        <end position="313"/>
    </location>
</feature>
<dbReference type="PANTHER" id="PTHR43364:SF6">
    <property type="entry name" value="OXIDOREDUCTASE-RELATED"/>
    <property type="match status" value="1"/>
</dbReference>
<dbReference type="Proteomes" id="UP000664914">
    <property type="component" value="Chromosome"/>
</dbReference>
<reference evidence="2" key="2">
    <citation type="submission" date="2021-04" db="EMBL/GenBank/DDBJ databases">
        <title>Isolation and genomic analysis of the ibuprofen-degrading bacterium Sphingomonas strain MPO218.</title>
        <authorList>
            <person name="Aulestia M."/>
            <person name="Flores A."/>
            <person name="Mangas E.L."/>
            <person name="Perez-Pulido A.J."/>
            <person name="Santero E."/>
            <person name="Camacho E.M."/>
        </authorList>
    </citation>
    <scope>NUCLEOTIDE SEQUENCE</scope>
    <source>
        <strain evidence="2">MPO218</strain>
    </source>
</reference>
<dbReference type="Gene3D" id="3.20.20.100">
    <property type="entry name" value="NADP-dependent oxidoreductase domain"/>
    <property type="match status" value="1"/>
</dbReference>